<proteinExistence type="predicted"/>
<dbReference type="PANTHER" id="PTHR12381:SF56">
    <property type="entry name" value="B30.2_SPRY DOMAIN-CONTAINING PROTEIN-RELATED"/>
    <property type="match status" value="1"/>
</dbReference>
<keyword evidence="2" id="KW-0539">Nucleus</keyword>
<evidence type="ECO:0000256" key="2">
    <source>
        <dbReference type="ARBA" id="ARBA00023242"/>
    </source>
</evidence>
<gene>
    <name evidence="5" type="ORF">CAPTEDRAFT_184820</name>
</gene>
<feature type="compositionally biased region" description="Basic and acidic residues" evidence="3">
    <location>
        <begin position="407"/>
        <end position="419"/>
    </location>
</feature>
<dbReference type="AlphaFoldDB" id="R7VH32"/>
<name>R7VH32_CAPTE</name>
<dbReference type="Gene3D" id="2.60.120.920">
    <property type="match status" value="1"/>
</dbReference>
<evidence type="ECO:0000259" key="4">
    <source>
        <dbReference type="PROSITE" id="PS50188"/>
    </source>
</evidence>
<dbReference type="Pfam" id="PF13671">
    <property type="entry name" value="AAA_33"/>
    <property type="match status" value="1"/>
</dbReference>
<dbReference type="OrthoDB" id="445357at2759"/>
<dbReference type="Pfam" id="PF00622">
    <property type="entry name" value="SPRY"/>
    <property type="match status" value="1"/>
</dbReference>
<dbReference type="PROSITE" id="PS50188">
    <property type="entry name" value="B302_SPRY"/>
    <property type="match status" value="1"/>
</dbReference>
<dbReference type="CDD" id="cd12884">
    <property type="entry name" value="SPRY_hnRNP"/>
    <property type="match status" value="1"/>
</dbReference>
<keyword evidence="7" id="KW-1185">Reference proteome</keyword>
<feature type="compositionally biased region" description="Low complexity" evidence="3">
    <location>
        <begin position="594"/>
        <end position="613"/>
    </location>
</feature>
<organism evidence="5">
    <name type="scientific">Capitella teleta</name>
    <name type="common">Polychaete worm</name>
    <dbReference type="NCBI Taxonomy" id="283909"/>
    <lineage>
        <taxon>Eukaryota</taxon>
        <taxon>Metazoa</taxon>
        <taxon>Spiralia</taxon>
        <taxon>Lophotrochozoa</taxon>
        <taxon>Annelida</taxon>
        <taxon>Polychaeta</taxon>
        <taxon>Sedentaria</taxon>
        <taxon>Scolecida</taxon>
        <taxon>Capitellidae</taxon>
        <taxon>Capitella</taxon>
    </lineage>
</organism>
<dbReference type="FunFam" id="3.40.50.300:FF:000355">
    <property type="entry name" value="Heterogeneous nuclear ribonucleoprotein U-like 1, isoform CRA_a"/>
    <property type="match status" value="1"/>
</dbReference>
<sequence>MEERERDPDEPEVDPDRVVLDHYNSDLHLQISKDGYSGEALTHPTGFCFCWAGARASYGVCTGKVCFEVVIAEHLPVDFGEEHQEANPHLVRVGWSLDSTSFQLGEEQNSFGYGGTGKFSSAGKFTNFGETFGKGDVIMAMVDFTTMPPRLTFMKNGVWLGVAENLHQIKTASKMHALFPHILSKNCRFEVNFGQREPYFPPPSGFTFIEHLPLEERVRGMLSPARKAECEIIMIVGLPGAGKTTWSLKMSKEQPDKRYNVIGTDTLIDKMRVMGMARKNNYHGRWDTLIQKATNCLNKLFQIGSKRKRNFILDQTNVYASARRRKMKSFVGFKRLCAVIQPEDNELKQREWRRTHEDGKFVPEEAVLEMKANYSLPQDSDQHIDEIMWIELDRDEAEKLVATYNKEGTDKRPSKDRYSSPKGAAYEQWQQQWGHLPPEKRARYDSTSGLDFIKQEYDETQRYEQSNGQDPKSYQGDTYDYWKANGYDGQEYKADGYDSSSYYDYYNSDPNAAYNQEWSNWYNSQNGDQKKAPYYPPQHDSKAPPPGTHPPWYGQYPPGTWPPEDKKERKTRWSSAEDGGASDEPPGTTTPDASLLGSPPKSSGSNSKPGLLGEKPSGGNQEESSPPPGASGYHPPPYGPPPPGHYPPPGMPPPGFRGPFDRPPFPPRMRPPPPFGPPRMRMPPRPFPPRVGPPRPPPRMGPPGVPPPRPPPPHMARGPPPRWGRPPPPPRFR</sequence>
<dbReference type="SMART" id="SM00449">
    <property type="entry name" value="SPRY"/>
    <property type="match status" value="1"/>
</dbReference>
<dbReference type="GO" id="GO:0003723">
    <property type="term" value="F:RNA binding"/>
    <property type="evidence" value="ECO:0007669"/>
    <property type="project" value="TreeGrafter"/>
</dbReference>
<evidence type="ECO:0000313" key="5">
    <source>
        <dbReference type="EMBL" id="ELU18138.1"/>
    </source>
</evidence>
<accession>R7VH32</accession>
<evidence type="ECO:0000256" key="1">
    <source>
        <dbReference type="ARBA" id="ARBA00004123"/>
    </source>
</evidence>
<reference evidence="7" key="1">
    <citation type="submission" date="2012-12" db="EMBL/GenBank/DDBJ databases">
        <authorList>
            <person name="Hellsten U."/>
            <person name="Grimwood J."/>
            <person name="Chapman J.A."/>
            <person name="Shapiro H."/>
            <person name="Aerts A."/>
            <person name="Otillar R.P."/>
            <person name="Terry A.Y."/>
            <person name="Boore J.L."/>
            <person name="Simakov O."/>
            <person name="Marletaz F."/>
            <person name="Cho S.-J."/>
            <person name="Edsinger-Gonzales E."/>
            <person name="Havlak P."/>
            <person name="Kuo D.-H."/>
            <person name="Larsson T."/>
            <person name="Lv J."/>
            <person name="Arendt D."/>
            <person name="Savage R."/>
            <person name="Osoegawa K."/>
            <person name="de Jong P."/>
            <person name="Lindberg D.R."/>
            <person name="Seaver E.C."/>
            <person name="Weisblat D.A."/>
            <person name="Putnam N.H."/>
            <person name="Grigoriev I.V."/>
            <person name="Rokhsar D.S."/>
        </authorList>
    </citation>
    <scope>NUCLEOTIDE SEQUENCE</scope>
    <source>
        <strain evidence="7">I ESC-2004</strain>
    </source>
</reference>
<evidence type="ECO:0000256" key="3">
    <source>
        <dbReference type="SAM" id="MobiDB-lite"/>
    </source>
</evidence>
<dbReference type="InterPro" id="IPR027417">
    <property type="entry name" value="P-loop_NTPase"/>
</dbReference>
<dbReference type="OMA" id="VKLILCH"/>
<evidence type="ECO:0000313" key="7">
    <source>
        <dbReference type="Proteomes" id="UP000014760"/>
    </source>
</evidence>
<protein>
    <recommendedName>
        <fullName evidence="4">B30.2/SPRY domain-containing protein</fullName>
    </recommendedName>
</protein>
<dbReference type="InterPro" id="IPR035778">
    <property type="entry name" value="SPRY_hnRNP_U"/>
</dbReference>
<dbReference type="InterPro" id="IPR003877">
    <property type="entry name" value="SPRY_dom"/>
</dbReference>
<dbReference type="EMBL" id="KB292092">
    <property type="protein sequence ID" value="ELU18138.1"/>
    <property type="molecule type" value="Genomic_DNA"/>
</dbReference>
<dbReference type="InterPro" id="IPR013320">
    <property type="entry name" value="ConA-like_dom_sf"/>
</dbReference>
<dbReference type="Proteomes" id="UP000014760">
    <property type="component" value="Unassembled WGS sequence"/>
</dbReference>
<dbReference type="SUPFAM" id="SSF52540">
    <property type="entry name" value="P-loop containing nucleoside triphosphate hydrolases"/>
    <property type="match status" value="1"/>
</dbReference>
<comment type="subcellular location">
    <subcellularLocation>
        <location evidence="1">Nucleus</location>
    </subcellularLocation>
</comment>
<dbReference type="PANTHER" id="PTHR12381">
    <property type="entry name" value="HETEROGENEOUS NUCLEAR RIBONUCLEOPROTEIN U FAMILY MEMBER"/>
    <property type="match status" value="1"/>
</dbReference>
<dbReference type="InterPro" id="IPR001870">
    <property type="entry name" value="B30.2/SPRY"/>
</dbReference>
<feature type="domain" description="B30.2/SPRY" evidence="4">
    <location>
        <begin position="1"/>
        <end position="198"/>
    </location>
</feature>
<reference evidence="5 7" key="2">
    <citation type="journal article" date="2013" name="Nature">
        <title>Insights into bilaterian evolution from three spiralian genomes.</title>
        <authorList>
            <person name="Simakov O."/>
            <person name="Marletaz F."/>
            <person name="Cho S.J."/>
            <person name="Edsinger-Gonzales E."/>
            <person name="Havlak P."/>
            <person name="Hellsten U."/>
            <person name="Kuo D.H."/>
            <person name="Larsson T."/>
            <person name="Lv J."/>
            <person name="Arendt D."/>
            <person name="Savage R."/>
            <person name="Osoegawa K."/>
            <person name="de Jong P."/>
            <person name="Grimwood J."/>
            <person name="Chapman J.A."/>
            <person name="Shapiro H."/>
            <person name="Aerts A."/>
            <person name="Otillar R.P."/>
            <person name="Terry A.Y."/>
            <person name="Boore J.L."/>
            <person name="Grigoriev I.V."/>
            <person name="Lindberg D.R."/>
            <person name="Seaver E.C."/>
            <person name="Weisblat D.A."/>
            <person name="Putnam N.H."/>
            <person name="Rokhsar D.S."/>
        </authorList>
    </citation>
    <scope>NUCLEOTIDE SEQUENCE</scope>
    <source>
        <strain evidence="5 7">I ESC-2004</strain>
    </source>
</reference>
<reference evidence="6" key="3">
    <citation type="submission" date="2015-06" db="UniProtKB">
        <authorList>
            <consortium name="EnsemblMetazoa"/>
        </authorList>
    </citation>
    <scope>IDENTIFICATION</scope>
</reference>
<feature type="region of interest" description="Disordered" evidence="3">
    <location>
        <begin position="520"/>
        <end position="733"/>
    </location>
</feature>
<feature type="compositionally biased region" description="Pro residues" evidence="3">
    <location>
        <begin position="625"/>
        <end position="733"/>
    </location>
</feature>
<dbReference type="HOGENOM" id="CLU_378232_0_0_1"/>
<evidence type="ECO:0000313" key="6">
    <source>
        <dbReference type="EnsemblMetazoa" id="CapteP184820"/>
    </source>
</evidence>
<dbReference type="SUPFAM" id="SSF49899">
    <property type="entry name" value="Concanavalin A-like lectins/glucanases"/>
    <property type="match status" value="1"/>
</dbReference>
<dbReference type="STRING" id="283909.R7VH32"/>
<dbReference type="Gene3D" id="3.40.50.300">
    <property type="entry name" value="P-loop containing nucleotide triphosphate hydrolases"/>
    <property type="match status" value="1"/>
</dbReference>
<feature type="region of interest" description="Disordered" evidence="3">
    <location>
        <begin position="403"/>
        <end position="430"/>
    </location>
</feature>
<dbReference type="EnsemblMetazoa" id="CapteT184820">
    <property type="protein sequence ID" value="CapteP184820"/>
    <property type="gene ID" value="CapteG184820"/>
</dbReference>
<dbReference type="GO" id="GO:0005634">
    <property type="term" value="C:nucleus"/>
    <property type="evidence" value="ECO:0007669"/>
    <property type="project" value="UniProtKB-SubCell"/>
</dbReference>
<dbReference type="InterPro" id="IPR043136">
    <property type="entry name" value="B30.2/SPRY_sf"/>
</dbReference>
<dbReference type="EMBL" id="AMQN01003847">
    <property type="status" value="NOT_ANNOTATED_CDS"/>
    <property type="molecule type" value="Genomic_DNA"/>
</dbReference>
<dbReference type="GO" id="GO:0000380">
    <property type="term" value="P:alternative mRNA splicing, via spliceosome"/>
    <property type="evidence" value="ECO:0007669"/>
    <property type="project" value="TreeGrafter"/>
</dbReference>